<comment type="caution">
    <text evidence="3">The sequence shown here is derived from an EMBL/GenBank/DDBJ whole genome shotgun (WGS) entry which is preliminary data.</text>
</comment>
<keyword evidence="4" id="KW-1185">Reference proteome</keyword>
<organism evidence="3 4">
    <name type="scientific">Nonomuraea endophytica</name>
    <dbReference type="NCBI Taxonomy" id="714136"/>
    <lineage>
        <taxon>Bacteria</taxon>
        <taxon>Bacillati</taxon>
        <taxon>Actinomycetota</taxon>
        <taxon>Actinomycetes</taxon>
        <taxon>Streptosporangiales</taxon>
        <taxon>Streptosporangiaceae</taxon>
        <taxon>Nonomuraea</taxon>
    </lineage>
</organism>
<dbReference type="EMBL" id="JACHIN010000010">
    <property type="protein sequence ID" value="MBB5081348.1"/>
    <property type="molecule type" value="Genomic_DNA"/>
</dbReference>
<evidence type="ECO:0000256" key="2">
    <source>
        <dbReference type="SAM" id="Phobius"/>
    </source>
</evidence>
<proteinExistence type="predicted"/>
<keyword evidence="2" id="KW-1133">Transmembrane helix</keyword>
<accession>A0A7W8AAQ4</accession>
<keyword evidence="2" id="KW-0812">Transmembrane</keyword>
<feature type="region of interest" description="Disordered" evidence="1">
    <location>
        <begin position="1"/>
        <end position="20"/>
    </location>
</feature>
<name>A0A7W8AAQ4_9ACTN</name>
<feature type="transmembrane region" description="Helical" evidence="2">
    <location>
        <begin position="174"/>
        <end position="194"/>
    </location>
</feature>
<dbReference type="Proteomes" id="UP000568380">
    <property type="component" value="Unassembled WGS sequence"/>
</dbReference>
<feature type="region of interest" description="Disordered" evidence="1">
    <location>
        <begin position="200"/>
        <end position="219"/>
    </location>
</feature>
<dbReference type="AlphaFoldDB" id="A0A7W8AAQ4"/>
<feature type="transmembrane region" description="Helical" evidence="2">
    <location>
        <begin position="21"/>
        <end position="41"/>
    </location>
</feature>
<feature type="transmembrane region" description="Helical" evidence="2">
    <location>
        <begin position="53"/>
        <end position="72"/>
    </location>
</feature>
<keyword evidence="2" id="KW-0472">Membrane</keyword>
<evidence type="ECO:0000313" key="3">
    <source>
        <dbReference type="EMBL" id="MBB5081348.1"/>
    </source>
</evidence>
<dbReference type="RefSeq" id="WP_184968629.1">
    <property type="nucleotide sequence ID" value="NZ_JACHIN010000010.1"/>
</dbReference>
<evidence type="ECO:0000256" key="1">
    <source>
        <dbReference type="SAM" id="MobiDB-lite"/>
    </source>
</evidence>
<feature type="compositionally biased region" description="Pro residues" evidence="1">
    <location>
        <begin position="1"/>
        <end position="16"/>
    </location>
</feature>
<sequence>MSDQNTPPPRPEPPAPSHQTAGTLAAIASLVAASVGVAVQLIGDDILTTIPPWVAIAAGAVGTLTTAGLLYVTRRARLPRPKIEVDPSERLQQRINAVNDAFSQANTAFAEAGVLADELRQEIATQQAAHQKLTEEAERQRTLINMDREEAEAVQALILGDTKSDRKRQRLREWAFFLVGLLLAIPLNIASNLIGDQVAPPAAPAPSSVPAQPSATPTR</sequence>
<reference evidence="3 4" key="1">
    <citation type="submission" date="2020-08" db="EMBL/GenBank/DDBJ databases">
        <title>Genomic Encyclopedia of Type Strains, Phase IV (KMG-IV): sequencing the most valuable type-strain genomes for metagenomic binning, comparative biology and taxonomic classification.</title>
        <authorList>
            <person name="Goeker M."/>
        </authorList>
    </citation>
    <scope>NUCLEOTIDE SEQUENCE [LARGE SCALE GENOMIC DNA]</scope>
    <source>
        <strain evidence="3 4">DSM 45385</strain>
    </source>
</reference>
<evidence type="ECO:0000313" key="4">
    <source>
        <dbReference type="Proteomes" id="UP000568380"/>
    </source>
</evidence>
<protein>
    <submittedName>
        <fullName evidence="3">Uncharacterized protein</fullName>
    </submittedName>
</protein>
<gene>
    <name evidence="3" type="ORF">HNR40_006843</name>
</gene>